<gene>
    <name evidence="1" type="ORF">SPELUC_LOCUS12227</name>
</gene>
<accession>A0ACA9PPC8</accession>
<name>A0ACA9PPC8_9GLOM</name>
<keyword evidence="2" id="KW-1185">Reference proteome</keyword>
<sequence>KKNKRKQDDENETTSVYSSSDESFIAVENPVVHSKRGALRKKRIKSSHELE</sequence>
<evidence type="ECO:0000313" key="2">
    <source>
        <dbReference type="Proteomes" id="UP000789366"/>
    </source>
</evidence>
<proteinExistence type="predicted"/>
<feature type="non-terminal residue" evidence="1">
    <location>
        <position position="51"/>
    </location>
</feature>
<comment type="caution">
    <text evidence="1">The sequence shown here is derived from an EMBL/GenBank/DDBJ whole genome shotgun (WGS) entry which is preliminary data.</text>
</comment>
<reference evidence="1" key="1">
    <citation type="submission" date="2021-06" db="EMBL/GenBank/DDBJ databases">
        <authorList>
            <person name="Kallberg Y."/>
            <person name="Tangrot J."/>
            <person name="Rosling A."/>
        </authorList>
    </citation>
    <scope>NUCLEOTIDE SEQUENCE</scope>
    <source>
        <strain evidence="1">28 12/20/2015</strain>
    </source>
</reference>
<evidence type="ECO:0000313" key="1">
    <source>
        <dbReference type="EMBL" id="CAG8717729.1"/>
    </source>
</evidence>
<protein>
    <submittedName>
        <fullName evidence="1">12997_t:CDS:1</fullName>
    </submittedName>
</protein>
<organism evidence="1 2">
    <name type="scientific">Cetraspora pellucida</name>
    <dbReference type="NCBI Taxonomy" id="1433469"/>
    <lineage>
        <taxon>Eukaryota</taxon>
        <taxon>Fungi</taxon>
        <taxon>Fungi incertae sedis</taxon>
        <taxon>Mucoromycota</taxon>
        <taxon>Glomeromycotina</taxon>
        <taxon>Glomeromycetes</taxon>
        <taxon>Diversisporales</taxon>
        <taxon>Gigasporaceae</taxon>
        <taxon>Cetraspora</taxon>
    </lineage>
</organism>
<dbReference type="Proteomes" id="UP000789366">
    <property type="component" value="Unassembled WGS sequence"/>
</dbReference>
<dbReference type="EMBL" id="CAJVPW010028236">
    <property type="protein sequence ID" value="CAG8717729.1"/>
    <property type="molecule type" value="Genomic_DNA"/>
</dbReference>
<feature type="non-terminal residue" evidence="1">
    <location>
        <position position="1"/>
    </location>
</feature>